<gene>
    <name evidence="1" type="ORF">AAEO56_04285</name>
</gene>
<dbReference type="RefSeq" id="WP_341695789.1">
    <property type="nucleotide sequence ID" value="NZ_JBBYHR010000002.1"/>
</dbReference>
<accession>A0ABU9HTH7</accession>
<dbReference type="EC" id="2.3.1.-" evidence="1"/>
<comment type="caution">
    <text evidence="1">The sequence shown here is derived from an EMBL/GenBank/DDBJ whole genome shotgun (WGS) entry which is preliminary data.</text>
</comment>
<dbReference type="Pfam" id="PF04339">
    <property type="entry name" value="FemAB_like"/>
    <property type="match status" value="1"/>
</dbReference>
<name>A0ABU9HTH7_9FLAO</name>
<evidence type="ECO:0000313" key="2">
    <source>
        <dbReference type="Proteomes" id="UP001464555"/>
    </source>
</evidence>
<organism evidence="1 2">
    <name type="scientific">Flavobacterium arundinis</name>
    <dbReference type="NCBI Taxonomy" id="3139143"/>
    <lineage>
        <taxon>Bacteria</taxon>
        <taxon>Pseudomonadati</taxon>
        <taxon>Bacteroidota</taxon>
        <taxon>Flavobacteriia</taxon>
        <taxon>Flavobacteriales</taxon>
        <taxon>Flavobacteriaceae</taxon>
        <taxon>Flavobacterium</taxon>
    </lineage>
</organism>
<dbReference type="Gene3D" id="3.40.630.30">
    <property type="match status" value="1"/>
</dbReference>
<dbReference type="GO" id="GO:0016746">
    <property type="term" value="F:acyltransferase activity"/>
    <property type="evidence" value="ECO:0007669"/>
    <property type="project" value="UniProtKB-KW"/>
</dbReference>
<protein>
    <submittedName>
        <fullName evidence="1">GNAT family N-acetyltransferase</fullName>
        <ecNumber evidence="1">2.3.1.-</ecNumber>
    </submittedName>
</protein>
<dbReference type="SUPFAM" id="SSF55729">
    <property type="entry name" value="Acyl-CoA N-acyltransferases (Nat)"/>
    <property type="match status" value="1"/>
</dbReference>
<proteinExistence type="predicted"/>
<evidence type="ECO:0000313" key="1">
    <source>
        <dbReference type="EMBL" id="MEL1243470.1"/>
    </source>
</evidence>
<sequence>MDQKFSFSIFNCAEALPLAWDAIAEKNTFLTRSYLALLEKAAPENMECHFVGLFKDGELCGIALAQYINLRGIDTFKKSFSIKDYIFKKFSSHIIVIGNNTLTGQNAYLLSDTIPETEALHLFRQALKQMARDYRRKCIYINLLAIKDFNREELPDFKAAGFKGYYEFCTQPNMIFDIRESWNSIDDYLADLNTKYRTQYNRARKKAEGIEKRKLTENEIREQQDRIHELYLTVAGNASFNTFHLPKNHFEIFKQQLKEDFLFYGYFLDGKLVGFNTLIKNGTDMDTYFLGYDDSIQKEKMLYLNMLYDMIGYAIKKGFKHVVFARSAMEIKSSVGAKAEVVYGMIKHTNPILNAFMARLFPYFDPKVEWKERSPFK</sequence>
<dbReference type="Proteomes" id="UP001464555">
    <property type="component" value="Unassembled WGS sequence"/>
</dbReference>
<dbReference type="InterPro" id="IPR007434">
    <property type="entry name" value="FemAB-like"/>
</dbReference>
<dbReference type="EMBL" id="JBBYHR010000002">
    <property type="protein sequence ID" value="MEL1243470.1"/>
    <property type="molecule type" value="Genomic_DNA"/>
</dbReference>
<dbReference type="InterPro" id="IPR016181">
    <property type="entry name" value="Acyl_CoA_acyltransferase"/>
</dbReference>
<reference evidence="1 2" key="1">
    <citation type="submission" date="2024-04" db="EMBL/GenBank/DDBJ databases">
        <title>Flavobacterium sp. DGU11 16S ribosomal RNA gene Genome sequencing and assembly.</title>
        <authorList>
            <person name="Park S."/>
        </authorList>
    </citation>
    <scope>NUCLEOTIDE SEQUENCE [LARGE SCALE GENOMIC DNA]</scope>
    <source>
        <strain evidence="1 2">DGU11</strain>
    </source>
</reference>
<keyword evidence="1" id="KW-0808">Transferase</keyword>
<keyword evidence="2" id="KW-1185">Reference proteome</keyword>
<keyword evidence="1" id="KW-0012">Acyltransferase</keyword>